<keyword evidence="8" id="KW-1185">Reference proteome</keyword>
<accession>A0ABX3II05</accession>
<dbReference type="PANTHER" id="PTHR43342:SF2">
    <property type="entry name" value="POTENTIAL NAD-REDUCING HYDROGENASE SUBUNIT"/>
    <property type="match status" value="1"/>
</dbReference>
<comment type="cofactor">
    <cofactor evidence="6">
        <name>[2Fe-2S] cluster</name>
        <dbReference type="ChEBI" id="CHEBI:190135"/>
    </cofactor>
</comment>
<dbReference type="Gene3D" id="3.40.30.10">
    <property type="entry name" value="Glutaredoxin"/>
    <property type="match status" value="1"/>
</dbReference>
<dbReference type="Pfam" id="PF01257">
    <property type="entry name" value="2Fe-2S_thioredx"/>
    <property type="match status" value="1"/>
</dbReference>
<dbReference type="PROSITE" id="PS01099">
    <property type="entry name" value="COMPLEX1_24K"/>
    <property type="match status" value="1"/>
</dbReference>
<dbReference type="EMBL" id="LBFC01000021">
    <property type="protein sequence ID" value="ONN26963.1"/>
    <property type="molecule type" value="Genomic_DNA"/>
</dbReference>
<evidence type="ECO:0000313" key="7">
    <source>
        <dbReference type="EMBL" id="ONN26963.1"/>
    </source>
</evidence>
<dbReference type="SUPFAM" id="SSF52833">
    <property type="entry name" value="Thioredoxin-like"/>
    <property type="match status" value="1"/>
</dbReference>
<evidence type="ECO:0000256" key="1">
    <source>
        <dbReference type="ARBA" id="ARBA00010643"/>
    </source>
</evidence>
<dbReference type="RefSeq" id="WP_075666208.1">
    <property type="nucleotide sequence ID" value="NZ_LBFC01000021.1"/>
</dbReference>
<evidence type="ECO:0000256" key="6">
    <source>
        <dbReference type="ARBA" id="ARBA00034078"/>
    </source>
</evidence>
<sequence>MLAVCEKHVELYKELDAYIEELKGKKGILINVLHKAQELFGWLPEEVQNHVAEKLKIPTSVVYGVVTFYNFFSTKPKGKNQIKICLGTACYVKGADKVMERFLSELGVNEGEVTKDGNFSVHGVRCLGACSMAPVVLIGEKEFFGKVTPDMVPSIIKKFQGEGK</sequence>
<dbReference type="InterPro" id="IPR002023">
    <property type="entry name" value="NuoE-like"/>
</dbReference>
<evidence type="ECO:0000256" key="4">
    <source>
        <dbReference type="ARBA" id="ARBA00023004"/>
    </source>
</evidence>
<dbReference type="PANTHER" id="PTHR43342">
    <property type="entry name" value="NADH-QUINONE OXIDOREDUCTASE, E SUBUNIT"/>
    <property type="match status" value="1"/>
</dbReference>
<dbReference type="CDD" id="cd03064">
    <property type="entry name" value="TRX_Fd_NuoE"/>
    <property type="match status" value="1"/>
</dbReference>
<evidence type="ECO:0000313" key="8">
    <source>
        <dbReference type="Proteomes" id="UP000242616"/>
    </source>
</evidence>
<proteinExistence type="inferred from homology"/>
<dbReference type="InterPro" id="IPR028431">
    <property type="entry name" value="NADP_DH_HndA-like"/>
</dbReference>
<evidence type="ECO:0000256" key="5">
    <source>
        <dbReference type="ARBA" id="ARBA00023014"/>
    </source>
</evidence>
<protein>
    <submittedName>
        <fullName evidence="7">NADH dehydrogenase</fullName>
    </submittedName>
</protein>
<keyword evidence="2" id="KW-0001">2Fe-2S</keyword>
<comment type="caution">
    <text evidence="7">The sequence shown here is derived from an EMBL/GenBank/DDBJ whole genome shotgun (WGS) entry which is preliminary data.</text>
</comment>
<dbReference type="InterPro" id="IPR042128">
    <property type="entry name" value="NuoE_dom"/>
</dbReference>
<dbReference type="Gene3D" id="1.10.10.1590">
    <property type="entry name" value="NADH-quinone oxidoreductase subunit E"/>
    <property type="match status" value="1"/>
</dbReference>
<dbReference type="InterPro" id="IPR041921">
    <property type="entry name" value="NuoE_N"/>
</dbReference>
<reference evidence="7 8" key="1">
    <citation type="submission" date="2015-06" db="EMBL/GenBank/DDBJ databases">
        <title>Genome sequencing of Thermotogales isolates from hydrothermal vents.</title>
        <authorList>
            <person name="Haverkamp T.H."/>
            <person name="Kublanov I.V."/>
            <person name="Nesbo C.L."/>
        </authorList>
    </citation>
    <scope>NUCLEOTIDE SEQUENCE [LARGE SCALE GENOMIC DNA]</scope>
    <source>
        <strain evidence="8">ik275mar</strain>
    </source>
</reference>
<dbReference type="InterPro" id="IPR036249">
    <property type="entry name" value="Thioredoxin-like_sf"/>
</dbReference>
<organism evidence="7 8">
    <name type="scientific">Thermosipho affectus</name>
    <dbReference type="NCBI Taxonomy" id="660294"/>
    <lineage>
        <taxon>Bacteria</taxon>
        <taxon>Thermotogati</taxon>
        <taxon>Thermotogota</taxon>
        <taxon>Thermotogae</taxon>
        <taxon>Thermotogales</taxon>
        <taxon>Fervidobacteriaceae</taxon>
        <taxon>Thermosipho</taxon>
    </lineage>
</organism>
<name>A0ABX3II05_9BACT</name>
<dbReference type="Proteomes" id="UP000242616">
    <property type="component" value="Unassembled WGS sequence"/>
</dbReference>
<keyword evidence="4" id="KW-0408">Iron</keyword>
<evidence type="ECO:0000256" key="3">
    <source>
        <dbReference type="ARBA" id="ARBA00022723"/>
    </source>
</evidence>
<evidence type="ECO:0000256" key="2">
    <source>
        <dbReference type="ARBA" id="ARBA00022714"/>
    </source>
</evidence>
<keyword evidence="5" id="KW-0411">Iron-sulfur</keyword>
<gene>
    <name evidence="7" type="ORF">XJ44_06625</name>
</gene>
<comment type="similarity">
    <text evidence="1">Belongs to the complex I 24 kDa subunit family.</text>
</comment>
<dbReference type="PIRSF" id="PIRSF000216">
    <property type="entry name" value="NADH_DH_24kDa"/>
    <property type="match status" value="1"/>
</dbReference>
<keyword evidence="3" id="KW-0479">Metal-binding</keyword>